<gene>
    <name evidence="12" type="ORF">FB550_10543</name>
</gene>
<keyword evidence="13" id="KW-1185">Reference proteome</keyword>
<dbReference type="InterPro" id="IPR005467">
    <property type="entry name" value="His_kinase_dom"/>
</dbReference>
<evidence type="ECO:0000256" key="7">
    <source>
        <dbReference type="ARBA" id="ARBA00022840"/>
    </source>
</evidence>
<evidence type="ECO:0000256" key="10">
    <source>
        <dbReference type="SAM" id="Phobius"/>
    </source>
</evidence>
<evidence type="ECO:0000256" key="8">
    <source>
        <dbReference type="ARBA" id="ARBA00023012"/>
    </source>
</evidence>
<keyword evidence="7" id="KW-0067">ATP-binding</keyword>
<protein>
    <recommendedName>
        <fullName evidence="2">histidine kinase</fullName>
        <ecNumber evidence="2">2.7.13.3</ecNumber>
    </recommendedName>
</protein>
<keyword evidence="10" id="KW-0812">Transmembrane</keyword>
<organism evidence="12 13">
    <name type="scientific">Neobacillus bataviensis</name>
    <dbReference type="NCBI Taxonomy" id="220685"/>
    <lineage>
        <taxon>Bacteria</taxon>
        <taxon>Bacillati</taxon>
        <taxon>Bacillota</taxon>
        <taxon>Bacilli</taxon>
        <taxon>Bacillales</taxon>
        <taxon>Bacillaceae</taxon>
        <taxon>Neobacillus</taxon>
    </lineage>
</organism>
<keyword evidence="4" id="KW-0808">Transferase</keyword>
<evidence type="ECO:0000256" key="3">
    <source>
        <dbReference type="ARBA" id="ARBA00022553"/>
    </source>
</evidence>
<accession>A0A561DE76</accession>
<keyword evidence="8" id="KW-0902">Two-component regulatory system</keyword>
<evidence type="ECO:0000313" key="13">
    <source>
        <dbReference type="Proteomes" id="UP000319671"/>
    </source>
</evidence>
<proteinExistence type="predicted"/>
<dbReference type="SUPFAM" id="SSF55874">
    <property type="entry name" value="ATPase domain of HSP90 chaperone/DNA topoisomerase II/histidine kinase"/>
    <property type="match status" value="1"/>
</dbReference>
<feature type="transmembrane region" description="Helical" evidence="10">
    <location>
        <begin position="6"/>
        <end position="24"/>
    </location>
</feature>
<keyword evidence="10" id="KW-1133">Transmembrane helix</keyword>
<dbReference type="GO" id="GO:0000155">
    <property type="term" value="F:phosphorelay sensor kinase activity"/>
    <property type="evidence" value="ECO:0007669"/>
    <property type="project" value="InterPro"/>
</dbReference>
<dbReference type="EMBL" id="VIVN01000005">
    <property type="protein sequence ID" value="TWE01677.1"/>
    <property type="molecule type" value="Genomic_DNA"/>
</dbReference>
<dbReference type="RefSeq" id="WP_144564849.1">
    <property type="nucleotide sequence ID" value="NZ_VIVN01000005.1"/>
</dbReference>
<keyword evidence="5" id="KW-0547">Nucleotide-binding</keyword>
<dbReference type="Pfam" id="PF02518">
    <property type="entry name" value="HATPase_c"/>
    <property type="match status" value="1"/>
</dbReference>
<keyword evidence="3" id="KW-0597">Phosphoprotein</keyword>
<evidence type="ECO:0000256" key="1">
    <source>
        <dbReference type="ARBA" id="ARBA00000085"/>
    </source>
</evidence>
<dbReference type="GO" id="GO:0005524">
    <property type="term" value="F:ATP binding"/>
    <property type="evidence" value="ECO:0007669"/>
    <property type="project" value="UniProtKB-KW"/>
</dbReference>
<comment type="catalytic activity">
    <reaction evidence="1">
        <text>ATP + protein L-histidine = ADP + protein N-phospho-L-histidine.</text>
        <dbReference type="EC" id="2.7.13.3"/>
    </reaction>
</comment>
<evidence type="ECO:0000256" key="6">
    <source>
        <dbReference type="ARBA" id="ARBA00022777"/>
    </source>
</evidence>
<evidence type="ECO:0000256" key="4">
    <source>
        <dbReference type="ARBA" id="ARBA00022679"/>
    </source>
</evidence>
<dbReference type="InterPro" id="IPR004358">
    <property type="entry name" value="Sig_transdc_His_kin-like_C"/>
</dbReference>
<dbReference type="InterPro" id="IPR036890">
    <property type="entry name" value="HATPase_C_sf"/>
</dbReference>
<evidence type="ECO:0000256" key="2">
    <source>
        <dbReference type="ARBA" id="ARBA00012438"/>
    </source>
</evidence>
<name>A0A561DE76_9BACI</name>
<evidence type="ECO:0000256" key="5">
    <source>
        <dbReference type="ARBA" id="ARBA00022741"/>
    </source>
</evidence>
<dbReference type="Proteomes" id="UP000319671">
    <property type="component" value="Unassembled WGS sequence"/>
</dbReference>
<keyword evidence="10" id="KW-0472">Membrane</keyword>
<sequence length="310" mass="35941">MIFIYISLSLVIGYIILTICLYVFKSRVLLKKLKDSERCYRDLAEKYEAINRNLEKKIQDEVEKNRQKDHLLIQHSRLAAMGEMIASIGHQWRQPLNSLSLIIQDVREEYEFGQLDEIYIDKFTKESMIQIKHMSRTFNDFRKFYKPNNERAPFSIGSSIEDALSIFSSSLKYYGIEMEFEYRGELMANGFPNEYSQVVLNILTNARDAFIQRDIKDRKITIKLSETSKFITAEFTDNAGGIEPELLDKIFDPYFTTRPHGTGLGLYMTKMILENMNGLVTVENHKHGARFCLSVPKVNEAAKPELISVS</sequence>
<dbReference type="EC" id="2.7.13.3" evidence="2"/>
<dbReference type="AlphaFoldDB" id="A0A561DE76"/>
<dbReference type="InterPro" id="IPR003594">
    <property type="entry name" value="HATPase_dom"/>
</dbReference>
<dbReference type="Gene3D" id="3.30.565.10">
    <property type="entry name" value="Histidine kinase-like ATPase, C-terminal domain"/>
    <property type="match status" value="1"/>
</dbReference>
<feature type="coiled-coil region" evidence="9">
    <location>
        <begin position="33"/>
        <end position="64"/>
    </location>
</feature>
<reference evidence="12 13" key="1">
    <citation type="submission" date="2019-06" db="EMBL/GenBank/DDBJ databases">
        <title>Sorghum-associated microbial communities from plants grown in Nebraska, USA.</title>
        <authorList>
            <person name="Schachtman D."/>
        </authorList>
    </citation>
    <scope>NUCLEOTIDE SEQUENCE [LARGE SCALE GENOMIC DNA]</scope>
    <source>
        <strain evidence="12 13">2482</strain>
    </source>
</reference>
<dbReference type="InterPro" id="IPR036097">
    <property type="entry name" value="HisK_dim/P_sf"/>
</dbReference>
<feature type="domain" description="Histidine kinase" evidence="11">
    <location>
        <begin position="87"/>
        <end position="299"/>
    </location>
</feature>
<dbReference type="PANTHER" id="PTHR43065">
    <property type="entry name" value="SENSOR HISTIDINE KINASE"/>
    <property type="match status" value="1"/>
</dbReference>
<comment type="caution">
    <text evidence="12">The sequence shown here is derived from an EMBL/GenBank/DDBJ whole genome shotgun (WGS) entry which is preliminary data.</text>
</comment>
<dbReference type="Gene3D" id="1.10.287.130">
    <property type="match status" value="1"/>
</dbReference>
<keyword evidence="6 12" id="KW-0418">Kinase</keyword>
<dbReference type="PRINTS" id="PR00344">
    <property type="entry name" value="BCTRLSENSOR"/>
</dbReference>
<dbReference type="PROSITE" id="PS50109">
    <property type="entry name" value="HIS_KIN"/>
    <property type="match status" value="1"/>
</dbReference>
<dbReference type="PANTHER" id="PTHR43065:SF10">
    <property type="entry name" value="PEROXIDE STRESS-ACTIVATED HISTIDINE KINASE MAK3"/>
    <property type="match status" value="1"/>
</dbReference>
<evidence type="ECO:0000259" key="11">
    <source>
        <dbReference type="PROSITE" id="PS50109"/>
    </source>
</evidence>
<keyword evidence="9" id="KW-0175">Coiled coil</keyword>
<dbReference type="SUPFAM" id="SSF47384">
    <property type="entry name" value="Homodimeric domain of signal transducing histidine kinase"/>
    <property type="match status" value="1"/>
</dbReference>
<evidence type="ECO:0000313" key="12">
    <source>
        <dbReference type="EMBL" id="TWE01677.1"/>
    </source>
</evidence>
<evidence type="ECO:0000256" key="9">
    <source>
        <dbReference type="SAM" id="Coils"/>
    </source>
</evidence>
<dbReference type="SMART" id="SM00387">
    <property type="entry name" value="HATPase_c"/>
    <property type="match status" value="1"/>
</dbReference>